<feature type="region of interest" description="Disordered" evidence="5">
    <location>
        <begin position="191"/>
        <end position="215"/>
    </location>
</feature>
<dbReference type="GO" id="GO:0016226">
    <property type="term" value="P:iron-sulfur cluster assembly"/>
    <property type="evidence" value="ECO:0007669"/>
    <property type="project" value="TreeGrafter"/>
</dbReference>
<comment type="subcellular location">
    <subcellularLocation>
        <location evidence="1">Plastid</location>
        <location evidence="1">Chloroplast</location>
    </subcellularLocation>
</comment>
<evidence type="ECO:0000256" key="2">
    <source>
        <dbReference type="ARBA" id="ARBA00022528"/>
    </source>
</evidence>
<sequence>MVLLNNPQIKGKKRVKQPLTTGNLAKIPNVSYIIRIELESSSILVTKTIQWQMNILERPPAQHSRIQAKYYCDRLKIRARTNLISLSLFLTRRHWRSLLCASRFAAAASTAPVSPTGEVISFLTILSPAHSWSGRIRFIHGVRRCRAATSSSASLRLLAKPPKPLLSKPHLLTLCAPVSFQRLVARSSASPTPSAAASASTSASGVDPARLPPPPRGTVALVQSVPAPRTRYKQLLAYAARLPPMDPALKTDANRVRGCVSQVWVHAAPEEGAPDRVSFQADSDAQLTKGLAALLVLGLSGAPARDVAMVPIEFIELLGIRQSLSPSRNSGLLNMLSLMKRKALEVATGEASTEEFGNQEVAQEVAKPPAEKEPEFAAFGVREEEASEVHSHEDEEQLEEVPAEAMEGNGGLGGGRQERIRESLERGLSPVQLEIEDISHLHKGHAGVSGSNGETHFNVRVVSDLFQGKSLLKRHRAVYDLLQDELKSGLHALSIDAKTPSEV</sequence>
<dbReference type="Proteomes" id="UP000006038">
    <property type="component" value="Chromosome 9"/>
</dbReference>
<evidence type="ECO:0000313" key="7">
    <source>
        <dbReference type="EnsemblPlants" id="OB09G11920.1"/>
    </source>
</evidence>
<dbReference type="STRING" id="4533.J3MW13"/>
<keyword evidence="8" id="KW-1185">Reference proteome</keyword>
<feature type="domain" description="Fe-S metabolism associated" evidence="6">
    <location>
        <begin position="223"/>
        <end position="341"/>
    </location>
</feature>
<protein>
    <recommendedName>
        <fullName evidence="6">Fe-S metabolism associated domain-containing protein</fullName>
    </recommendedName>
</protein>
<organism evidence="7">
    <name type="scientific">Oryza brachyantha</name>
    <name type="common">malo sina</name>
    <dbReference type="NCBI Taxonomy" id="4533"/>
    <lineage>
        <taxon>Eukaryota</taxon>
        <taxon>Viridiplantae</taxon>
        <taxon>Streptophyta</taxon>
        <taxon>Embryophyta</taxon>
        <taxon>Tracheophyta</taxon>
        <taxon>Spermatophyta</taxon>
        <taxon>Magnoliopsida</taxon>
        <taxon>Liliopsida</taxon>
        <taxon>Poales</taxon>
        <taxon>Poaceae</taxon>
        <taxon>BOP clade</taxon>
        <taxon>Oryzoideae</taxon>
        <taxon>Oryzeae</taxon>
        <taxon>Oryzinae</taxon>
        <taxon>Oryza</taxon>
    </lineage>
</organism>
<feature type="region of interest" description="Disordered" evidence="5">
    <location>
        <begin position="387"/>
        <end position="416"/>
    </location>
</feature>
<dbReference type="Pfam" id="PF02657">
    <property type="entry name" value="SufE"/>
    <property type="match status" value="1"/>
</dbReference>
<dbReference type="SUPFAM" id="SSF82657">
    <property type="entry name" value="BolA-like"/>
    <property type="match status" value="1"/>
</dbReference>
<dbReference type="InterPro" id="IPR036065">
    <property type="entry name" value="BolA-like_sf"/>
</dbReference>
<dbReference type="GO" id="GO:0009507">
    <property type="term" value="C:chloroplast"/>
    <property type="evidence" value="ECO:0007669"/>
    <property type="project" value="UniProtKB-SubCell"/>
</dbReference>
<name>J3MW13_ORYBR</name>
<evidence type="ECO:0000256" key="3">
    <source>
        <dbReference type="ARBA" id="ARBA00022640"/>
    </source>
</evidence>
<dbReference type="FunFam" id="3.30.300.90:FF:000004">
    <property type="entry name" value="SufE-like protein, chloroplastic"/>
    <property type="match status" value="1"/>
</dbReference>
<keyword evidence="2" id="KW-0150">Chloroplast</keyword>
<feature type="compositionally biased region" description="Low complexity" evidence="5">
    <location>
        <begin position="191"/>
        <end position="204"/>
    </location>
</feature>
<keyword evidence="4" id="KW-0809">Transit peptide</keyword>
<dbReference type="InterPro" id="IPR002634">
    <property type="entry name" value="BolA"/>
</dbReference>
<accession>J3MW13</accession>
<dbReference type="SUPFAM" id="SSF82649">
    <property type="entry name" value="SufE/NifU"/>
    <property type="match status" value="1"/>
</dbReference>
<feature type="region of interest" description="Disordered" evidence="5">
    <location>
        <begin position="350"/>
        <end position="372"/>
    </location>
</feature>
<reference evidence="7" key="2">
    <citation type="submission" date="2013-04" db="UniProtKB">
        <authorList>
            <consortium name="EnsemblPlants"/>
        </authorList>
    </citation>
    <scope>IDENTIFICATION</scope>
</reference>
<evidence type="ECO:0000259" key="6">
    <source>
        <dbReference type="Pfam" id="PF02657"/>
    </source>
</evidence>
<dbReference type="Gene3D" id="3.30.300.90">
    <property type="entry name" value="BolA-like"/>
    <property type="match status" value="1"/>
</dbReference>
<dbReference type="Gene3D" id="3.90.1010.10">
    <property type="match status" value="1"/>
</dbReference>
<evidence type="ECO:0000256" key="4">
    <source>
        <dbReference type="ARBA" id="ARBA00022946"/>
    </source>
</evidence>
<dbReference type="InterPro" id="IPR003808">
    <property type="entry name" value="Fe-S_metab-assoc_dom"/>
</dbReference>
<dbReference type="EnsemblPlants" id="OB09G11920.1">
    <property type="protein sequence ID" value="OB09G11920.1"/>
    <property type="gene ID" value="OB09G11920"/>
</dbReference>
<dbReference type="Pfam" id="PF01722">
    <property type="entry name" value="BolA"/>
    <property type="match status" value="1"/>
</dbReference>
<dbReference type="PANTHER" id="PTHR46230:SF3">
    <property type="entry name" value="SUFE-LIKE PROTEIN 1, CHLOROPLASTIC_MITOCHONDRIAL"/>
    <property type="match status" value="1"/>
</dbReference>
<dbReference type="HOGENOM" id="CLU_041968_0_0_1"/>
<proteinExistence type="predicted"/>
<evidence type="ECO:0000256" key="5">
    <source>
        <dbReference type="SAM" id="MobiDB-lite"/>
    </source>
</evidence>
<dbReference type="Gramene" id="OB09G11920.1">
    <property type="protein sequence ID" value="OB09G11920.1"/>
    <property type="gene ID" value="OB09G11920"/>
</dbReference>
<evidence type="ECO:0000313" key="8">
    <source>
        <dbReference type="Proteomes" id="UP000006038"/>
    </source>
</evidence>
<dbReference type="PANTHER" id="PTHR46230">
    <property type="match status" value="1"/>
</dbReference>
<dbReference type="eggNOG" id="KOG2313">
    <property type="taxonomic scope" value="Eukaryota"/>
</dbReference>
<keyword evidence="3" id="KW-0934">Plastid</keyword>
<dbReference type="AlphaFoldDB" id="J3MW13"/>
<reference evidence="7" key="1">
    <citation type="journal article" date="2013" name="Nat. Commun.">
        <title>Whole-genome sequencing of Oryza brachyantha reveals mechanisms underlying Oryza genome evolution.</title>
        <authorList>
            <person name="Chen J."/>
            <person name="Huang Q."/>
            <person name="Gao D."/>
            <person name="Wang J."/>
            <person name="Lang Y."/>
            <person name="Liu T."/>
            <person name="Li B."/>
            <person name="Bai Z."/>
            <person name="Luis Goicoechea J."/>
            <person name="Liang C."/>
            <person name="Chen C."/>
            <person name="Zhang W."/>
            <person name="Sun S."/>
            <person name="Liao Y."/>
            <person name="Zhang X."/>
            <person name="Yang L."/>
            <person name="Song C."/>
            <person name="Wang M."/>
            <person name="Shi J."/>
            <person name="Liu G."/>
            <person name="Liu J."/>
            <person name="Zhou H."/>
            <person name="Zhou W."/>
            <person name="Yu Q."/>
            <person name="An N."/>
            <person name="Chen Y."/>
            <person name="Cai Q."/>
            <person name="Wang B."/>
            <person name="Liu B."/>
            <person name="Min J."/>
            <person name="Huang Y."/>
            <person name="Wu H."/>
            <person name="Li Z."/>
            <person name="Zhang Y."/>
            <person name="Yin Y."/>
            <person name="Song W."/>
            <person name="Jiang J."/>
            <person name="Jackson S.A."/>
            <person name="Wing R.A."/>
            <person name="Wang J."/>
            <person name="Chen M."/>
        </authorList>
    </citation>
    <scope>NUCLEOTIDE SEQUENCE [LARGE SCALE GENOMIC DNA]</scope>
    <source>
        <strain evidence="7">cv. IRGC 101232</strain>
    </source>
</reference>
<evidence type="ECO:0000256" key="1">
    <source>
        <dbReference type="ARBA" id="ARBA00004229"/>
    </source>
</evidence>